<protein>
    <submittedName>
        <fullName evidence="8">Threonine dehydratase</fullName>
    </submittedName>
</protein>
<dbReference type="InterPro" id="IPR000634">
    <property type="entry name" value="Ser/Thr_deHydtase_PyrdxlP-BS"/>
</dbReference>
<dbReference type="CDD" id="cd01562">
    <property type="entry name" value="Thr-dehyd"/>
    <property type="match status" value="1"/>
</dbReference>
<comment type="cofactor">
    <cofactor evidence="4">
        <name>Mg(2+)</name>
        <dbReference type="ChEBI" id="CHEBI:18420"/>
    </cofactor>
</comment>
<evidence type="ECO:0000256" key="5">
    <source>
        <dbReference type="ARBA" id="ARBA00022842"/>
    </source>
</evidence>
<keyword evidence="9" id="KW-1185">Reference proteome</keyword>
<dbReference type="EMBL" id="FNQC01000002">
    <property type="protein sequence ID" value="SDY64307.1"/>
    <property type="molecule type" value="Genomic_DNA"/>
</dbReference>
<gene>
    <name evidence="8" type="ORF">SAMN05444412_10282</name>
</gene>
<comment type="cofactor">
    <cofactor evidence="2">
        <name>pyridoxal 5'-phosphate</name>
        <dbReference type="ChEBI" id="CHEBI:597326"/>
    </cofactor>
</comment>
<sequence length="319" mass="34216">MNTTPKTPSLEDIREAHQRIQPFIHKTPILTSSAIDAMAGCQIFFKCENFQKVGAFKARGAANAVMKLSPEQLAKGVATHSSGNHAAALARAATIAGIKSYIVMPSNAPEIKKKAVRSYGGEIIECEPNLIARETTLNAVVEKTGATFIPPYDAMDVIEGQATCALEMWEESIAFDTIMAPVGGGGLLAGTALTTHYISPDTKIIAGEPEGADDAFRSFQAKKLIPMTVPKTIADGLLTSLGKINFDIILEYVDDILTVNDEEIIAAMRLVYERMKIIIEPSCAVPLAALLKNKERFAGQKVGIILSGGNVDLAKLPFK</sequence>
<evidence type="ECO:0000256" key="6">
    <source>
        <dbReference type="ARBA" id="ARBA00022898"/>
    </source>
</evidence>
<dbReference type="Pfam" id="PF00291">
    <property type="entry name" value="PALP"/>
    <property type="match status" value="1"/>
</dbReference>
<comment type="cofactor">
    <cofactor evidence="3">
        <name>Mn(2+)</name>
        <dbReference type="ChEBI" id="CHEBI:29035"/>
    </cofactor>
</comment>
<name>A0A1H3LIE4_9BACT</name>
<evidence type="ECO:0000313" key="8">
    <source>
        <dbReference type="EMBL" id="SDY64307.1"/>
    </source>
</evidence>
<dbReference type="Proteomes" id="UP000199663">
    <property type="component" value="Unassembled WGS sequence"/>
</dbReference>
<evidence type="ECO:0000256" key="3">
    <source>
        <dbReference type="ARBA" id="ARBA00001936"/>
    </source>
</evidence>
<keyword evidence="5" id="KW-0460">Magnesium</keyword>
<evidence type="ECO:0000256" key="1">
    <source>
        <dbReference type="ARBA" id="ARBA00001913"/>
    </source>
</evidence>
<dbReference type="PROSITE" id="PS00165">
    <property type="entry name" value="DEHYDRATASE_SER_THR"/>
    <property type="match status" value="1"/>
</dbReference>
<dbReference type="PANTHER" id="PTHR43050:SF1">
    <property type="entry name" value="SERINE RACEMASE"/>
    <property type="match status" value="1"/>
</dbReference>
<organism evidence="8 9">
    <name type="scientific">Rhodonellum ikkaensis</name>
    <dbReference type="NCBI Taxonomy" id="336829"/>
    <lineage>
        <taxon>Bacteria</taxon>
        <taxon>Pseudomonadati</taxon>
        <taxon>Bacteroidota</taxon>
        <taxon>Cytophagia</taxon>
        <taxon>Cytophagales</taxon>
        <taxon>Cytophagaceae</taxon>
        <taxon>Rhodonellum</taxon>
    </lineage>
</organism>
<feature type="domain" description="Tryptophan synthase beta chain-like PALP" evidence="7">
    <location>
        <begin position="20"/>
        <end position="308"/>
    </location>
</feature>
<comment type="cofactor">
    <cofactor evidence="1">
        <name>Ca(2+)</name>
        <dbReference type="ChEBI" id="CHEBI:29108"/>
    </cofactor>
</comment>
<dbReference type="InterPro" id="IPR001926">
    <property type="entry name" value="TrpB-like_PALP"/>
</dbReference>
<dbReference type="RefSeq" id="WP_019596461.1">
    <property type="nucleotide sequence ID" value="NZ_FNQC01000002.1"/>
</dbReference>
<evidence type="ECO:0000313" key="9">
    <source>
        <dbReference type="Proteomes" id="UP000199663"/>
    </source>
</evidence>
<comment type="caution">
    <text evidence="8">The sequence shown here is derived from an EMBL/GenBank/DDBJ whole genome shotgun (WGS) entry which is preliminary data.</text>
</comment>
<dbReference type="SUPFAM" id="SSF53686">
    <property type="entry name" value="Tryptophan synthase beta subunit-like PLP-dependent enzymes"/>
    <property type="match status" value="1"/>
</dbReference>
<proteinExistence type="predicted"/>
<keyword evidence="6" id="KW-0663">Pyridoxal phosphate</keyword>
<evidence type="ECO:0000256" key="4">
    <source>
        <dbReference type="ARBA" id="ARBA00001946"/>
    </source>
</evidence>
<evidence type="ECO:0000256" key="2">
    <source>
        <dbReference type="ARBA" id="ARBA00001933"/>
    </source>
</evidence>
<evidence type="ECO:0000259" key="7">
    <source>
        <dbReference type="Pfam" id="PF00291"/>
    </source>
</evidence>
<dbReference type="InterPro" id="IPR036052">
    <property type="entry name" value="TrpB-like_PALP_sf"/>
</dbReference>
<reference evidence="8 9" key="1">
    <citation type="submission" date="2016-10" db="EMBL/GenBank/DDBJ databases">
        <authorList>
            <person name="Varghese N."/>
            <person name="Submissions S."/>
        </authorList>
    </citation>
    <scope>NUCLEOTIDE SEQUENCE [LARGE SCALE GENOMIC DNA]</scope>
    <source>
        <strain evidence="8 9">DSM 17997</strain>
    </source>
</reference>
<accession>A0A1H3LIE4</accession>
<dbReference type="Gene3D" id="3.40.50.1100">
    <property type="match status" value="2"/>
</dbReference>
<dbReference type="PANTHER" id="PTHR43050">
    <property type="entry name" value="SERINE / THREONINE RACEMASE FAMILY MEMBER"/>
    <property type="match status" value="1"/>
</dbReference>